<organism evidence="6 7">
    <name type="scientific">Micromonospora pisi</name>
    <dbReference type="NCBI Taxonomy" id="589240"/>
    <lineage>
        <taxon>Bacteria</taxon>
        <taxon>Bacillati</taxon>
        <taxon>Actinomycetota</taxon>
        <taxon>Actinomycetes</taxon>
        <taxon>Micromonosporales</taxon>
        <taxon>Micromonosporaceae</taxon>
        <taxon>Micromonospora</taxon>
    </lineage>
</organism>
<dbReference type="EMBL" id="RBKT01000001">
    <property type="protein sequence ID" value="RKR91007.1"/>
    <property type="molecule type" value="Genomic_DNA"/>
</dbReference>
<sequence length="315" mass="33431">MNEPTQAEATPLTPSEAESVPTTPGGDGPDPSIPTTDPRAPIRRLWPAPDDTPLDDAALAALYGRTEEPHLRVNFVSSIDGAVAVDGFSAGLSSGPDKRVFGVLRMLCDALVVGAGTLRQENYGPLRLDERRRAWRRAHGLHEYPTLVVVSGALDLDPGQAAFAQAPVRPLVLTHSRATPPPGLTAVADLIRVSADPMDPKTRFEESTEIGLVNQVGLVDQNDRIDLVDRVDLTAGMAELHRRGLRQVLCEGGPYLFGSLTTSDLVDEVCLTVAPLLAGAGAGRITAGTPSPPRGMGLRHLLAAESTLLLRYARG</sequence>
<dbReference type="PANTHER" id="PTHR38011:SF7">
    <property type="entry name" value="2,5-DIAMINO-6-RIBOSYLAMINO-4(3H)-PYRIMIDINONE 5'-PHOSPHATE REDUCTASE"/>
    <property type="match status" value="1"/>
</dbReference>
<evidence type="ECO:0000256" key="4">
    <source>
        <dbReference type="SAM" id="MobiDB-lite"/>
    </source>
</evidence>
<evidence type="ECO:0000313" key="6">
    <source>
        <dbReference type="EMBL" id="RKR91007.1"/>
    </source>
</evidence>
<keyword evidence="7" id="KW-1185">Reference proteome</keyword>
<dbReference type="GO" id="GO:0008703">
    <property type="term" value="F:5-amino-6-(5-phosphoribosylamino)uracil reductase activity"/>
    <property type="evidence" value="ECO:0007669"/>
    <property type="project" value="InterPro"/>
</dbReference>
<evidence type="ECO:0000313" key="7">
    <source>
        <dbReference type="Proteomes" id="UP000277671"/>
    </source>
</evidence>
<dbReference type="AlphaFoldDB" id="A0A495JPS6"/>
<protein>
    <submittedName>
        <fullName evidence="6">Riboflavin biosynthesis pyrimidine reductase</fullName>
    </submittedName>
</protein>
<comment type="caution">
    <text evidence="6">The sequence shown here is derived from an EMBL/GenBank/DDBJ whole genome shotgun (WGS) entry which is preliminary data.</text>
</comment>
<dbReference type="Pfam" id="PF01872">
    <property type="entry name" value="RibD_C"/>
    <property type="match status" value="1"/>
</dbReference>
<keyword evidence="3" id="KW-0560">Oxidoreductase</keyword>
<dbReference type="Gene3D" id="3.40.430.10">
    <property type="entry name" value="Dihydrofolate Reductase, subunit A"/>
    <property type="match status" value="1"/>
</dbReference>
<evidence type="ECO:0000256" key="2">
    <source>
        <dbReference type="ARBA" id="ARBA00022857"/>
    </source>
</evidence>
<comment type="pathway">
    <text evidence="1">Cofactor biosynthesis; riboflavin biosynthesis.</text>
</comment>
<dbReference type="RefSeq" id="WP_121159181.1">
    <property type="nucleotide sequence ID" value="NZ_RBKT01000001.1"/>
</dbReference>
<dbReference type="PANTHER" id="PTHR38011">
    <property type="entry name" value="DIHYDROFOLATE REDUCTASE FAMILY PROTEIN (AFU_ORTHOLOGUE AFUA_8G06820)"/>
    <property type="match status" value="1"/>
</dbReference>
<dbReference type="InterPro" id="IPR050765">
    <property type="entry name" value="Riboflavin_Biosynth_HTPR"/>
</dbReference>
<dbReference type="InterPro" id="IPR024072">
    <property type="entry name" value="DHFR-like_dom_sf"/>
</dbReference>
<feature type="region of interest" description="Disordered" evidence="4">
    <location>
        <begin position="1"/>
        <end position="50"/>
    </location>
</feature>
<dbReference type="Proteomes" id="UP000277671">
    <property type="component" value="Unassembled WGS sequence"/>
</dbReference>
<dbReference type="InterPro" id="IPR002734">
    <property type="entry name" value="RibDG_C"/>
</dbReference>
<evidence type="ECO:0000259" key="5">
    <source>
        <dbReference type="Pfam" id="PF01872"/>
    </source>
</evidence>
<accession>A0A495JPS6</accession>
<feature type="domain" description="Bacterial bifunctional deaminase-reductase C-terminal" evidence="5">
    <location>
        <begin position="69"/>
        <end position="289"/>
    </location>
</feature>
<name>A0A495JPS6_9ACTN</name>
<feature type="compositionally biased region" description="Low complexity" evidence="4">
    <location>
        <begin position="21"/>
        <end position="38"/>
    </location>
</feature>
<reference evidence="6 7" key="1">
    <citation type="submission" date="2018-10" db="EMBL/GenBank/DDBJ databases">
        <title>Sequencing the genomes of 1000 actinobacteria strains.</title>
        <authorList>
            <person name="Klenk H.-P."/>
        </authorList>
    </citation>
    <scope>NUCLEOTIDE SEQUENCE [LARGE SCALE GENOMIC DNA]</scope>
    <source>
        <strain evidence="6 7">DSM 45175</strain>
    </source>
</reference>
<evidence type="ECO:0000256" key="3">
    <source>
        <dbReference type="ARBA" id="ARBA00023002"/>
    </source>
</evidence>
<proteinExistence type="predicted"/>
<evidence type="ECO:0000256" key="1">
    <source>
        <dbReference type="ARBA" id="ARBA00005104"/>
    </source>
</evidence>
<gene>
    <name evidence="6" type="ORF">BDK92_5391</name>
</gene>
<dbReference type="SUPFAM" id="SSF53597">
    <property type="entry name" value="Dihydrofolate reductase-like"/>
    <property type="match status" value="1"/>
</dbReference>
<keyword evidence="2" id="KW-0521">NADP</keyword>
<dbReference type="GO" id="GO:0009231">
    <property type="term" value="P:riboflavin biosynthetic process"/>
    <property type="evidence" value="ECO:0007669"/>
    <property type="project" value="InterPro"/>
</dbReference>
<dbReference type="OrthoDB" id="5243299at2"/>